<sequence>MGLYDADFARSVFWWWGEYALQARCSGEDIAKALGTIVDLADGKFPTGFVPPSHALTSPYIKCRRSDDRPAGERASVRDAATMMLWADADSRRAMKDDSIEVQSRIGTVSYKSMMAALRPDYQRSIGIDHGAEATITNKFRGPRALMFFTVASDLLDALDGTPEAERADTARDVLGLVHIRPDVQQILVIFDSDGSEGRGDRGRPTVLDSGGNPRFLSHPDSGAASDPWGRTADLEKIPRNFLRIASMPERVCGPYPVYGTDPEKSTPGPFRVHFLGGANVKRGDVLGQGHNPGKYDKEYAEHLTQRWEARHGVDICTHLLAIL</sequence>
<gene>
    <name evidence="2" type="ORF">EOD43_06190</name>
</gene>
<proteinExistence type="predicted"/>
<name>A0A437M789_9SPHN</name>
<accession>A0A437M789</accession>
<evidence type="ECO:0000256" key="1">
    <source>
        <dbReference type="SAM" id="MobiDB-lite"/>
    </source>
</evidence>
<evidence type="ECO:0000313" key="2">
    <source>
        <dbReference type="EMBL" id="RVT93463.1"/>
    </source>
</evidence>
<dbReference type="EMBL" id="SACN01000001">
    <property type="protein sequence ID" value="RVT93463.1"/>
    <property type="molecule type" value="Genomic_DNA"/>
</dbReference>
<keyword evidence="3" id="KW-1185">Reference proteome</keyword>
<dbReference type="AlphaFoldDB" id="A0A437M789"/>
<dbReference type="Proteomes" id="UP000282971">
    <property type="component" value="Unassembled WGS sequence"/>
</dbReference>
<organism evidence="2 3">
    <name type="scientific">Sphingomonas crocodyli</name>
    <dbReference type="NCBI Taxonomy" id="1979270"/>
    <lineage>
        <taxon>Bacteria</taxon>
        <taxon>Pseudomonadati</taxon>
        <taxon>Pseudomonadota</taxon>
        <taxon>Alphaproteobacteria</taxon>
        <taxon>Sphingomonadales</taxon>
        <taxon>Sphingomonadaceae</taxon>
        <taxon>Sphingomonas</taxon>
    </lineage>
</organism>
<evidence type="ECO:0000313" key="3">
    <source>
        <dbReference type="Proteomes" id="UP000282971"/>
    </source>
</evidence>
<dbReference type="RefSeq" id="WP_127742097.1">
    <property type="nucleotide sequence ID" value="NZ_SACN01000001.1"/>
</dbReference>
<feature type="region of interest" description="Disordered" evidence="1">
    <location>
        <begin position="194"/>
        <end position="231"/>
    </location>
</feature>
<protein>
    <submittedName>
        <fullName evidence="2">Uncharacterized protein</fullName>
    </submittedName>
</protein>
<comment type="caution">
    <text evidence="2">The sequence shown here is derived from an EMBL/GenBank/DDBJ whole genome shotgun (WGS) entry which is preliminary data.</text>
</comment>
<reference evidence="2 3" key="1">
    <citation type="submission" date="2019-01" db="EMBL/GenBank/DDBJ databases">
        <authorList>
            <person name="Chen W.-M."/>
        </authorList>
    </citation>
    <scope>NUCLEOTIDE SEQUENCE [LARGE SCALE GENOMIC DNA]</scope>
    <source>
        <strain evidence="2 3">CCP-7</strain>
    </source>
</reference>